<dbReference type="InterPro" id="IPR020472">
    <property type="entry name" value="WD40_PAC1"/>
</dbReference>
<feature type="repeat" description="WD" evidence="3">
    <location>
        <begin position="711"/>
        <end position="732"/>
    </location>
</feature>
<evidence type="ECO:0000256" key="4">
    <source>
        <dbReference type="SAM" id="MobiDB-lite"/>
    </source>
</evidence>
<feature type="repeat" description="WD" evidence="3">
    <location>
        <begin position="888"/>
        <end position="926"/>
    </location>
</feature>
<feature type="domain" description="F-box" evidence="5">
    <location>
        <begin position="423"/>
        <end position="470"/>
    </location>
</feature>
<dbReference type="PANTHER" id="PTHR19848:SF8">
    <property type="entry name" value="F-BOX AND WD REPEAT DOMAIN CONTAINING 7"/>
    <property type="match status" value="1"/>
</dbReference>
<reference evidence="6" key="1">
    <citation type="journal article" date="2014" name="Genome Announc.">
        <title>Draft genome sequence of Rhodosporidium toruloides CECT1137, an oleaginous yeast of biotechnological interest.</title>
        <authorList>
            <person name="Morin N."/>
            <person name="Calcas X."/>
            <person name="Devillers H."/>
            <person name="Durrens P."/>
            <person name="Sherman D.J."/>
            <person name="Nicaud J.-M."/>
            <person name="Neuveglise C."/>
        </authorList>
    </citation>
    <scope>NUCLEOTIDE SEQUENCE</scope>
    <source>
        <strain evidence="6">CECT1137</strain>
    </source>
</reference>
<feature type="compositionally biased region" description="Basic residues" evidence="4">
    <location>
        <begin position="231"/>
        <end position="242"/>
    </location>
</feature>
<dbReference type="Pfam" id="PF00400">
    <property type="entry name" value="WD40"/>
    <property type="match status" value="6"/>
</dbReference>
<dbReference type="InterPro" id="IPR036322">
    <property type="entry name" value="WD40_repeat_dom_sf"/>
</dbReference>
<feature type="repeat" description="WD" evidence="3">
    <location>
        <begin position="766"/>
        <end position="805"/>
    </location>
</feature>
<proteinExistence type="predicted"/>
<evidence type="ECO:0000313" key="6">
    <source>
        <dbReference type="EMBL" id="CDR47830.1"/>
    </source>
</evidence>
<feature type="compositionally biased region" description="Polar residues" evidence="4">
    <location>
        <begin position="1078"/>
        <end position="1088"/>
    </location>
</feature>
<feature type="repeat" description="WD" evidence="3">
    <location>
        <begin position="848"/>
        <end position="887"/>
    </location>
</feature>
<dbReference type="SMART" id="SM00256">
    <property type="entry name" value="FBOX"/>
    <property type="match status" value="1"/>
</dbReference>
<evidence type="ECO:0000256" key="2">
    <source>
        <dbReference type="ARBA" id="ARBA00022737"/>
    </source>
</evidence>
<dbReference type="AlphaFoldDB" id="A0A061BIV3"/>
<dbReference type="PANTHER" id="PTHR19848">
    <property type="entry name" value="WD40 REPEAT PROTEIN"/>
    <property type="match status" value="1"/>
</dbReference>
<dbReference type="OrthoDB" id="190105at2759"/>
<dbReference type="SMART" id="SM00320">
    <property type="entry name" value="WD40"/>
    <property type="match status" value="7"/>
</dbReference>
<name>A0A061BIV3_RHOTO</name>
<dbReference type="InterPro" id="IPR015943">
    <property type="entry name" value="WD40/YVTN_repeat-like_dom_sf"/>
</dbReference>
<feature type="region of interest" description="Disordered" evidence="4">
    <location>
        <begin position="28"/>
        <end position="55"/>
    </location>
</feature>
<feature type="compositionally biased region" description="Acidic residues" evidence="4">
    <location>
        <begin position="1095"/>
        <end position="1107"/>
    </location>
</feature>
<feature type="compositionally biased region" description="Low complexity" evidence="4">
    <location>
        <begin position="1035"/>
        <end position="1053"/>
    </location>
</feature>
<dbReference type="PRINTS" id="PR00320">
    <property type="entry name" value="GPROTEINBRPT"/>
</dbReference>
<dbReference type="PROSITE" id="PS50082">
    <property type="entry name" value="WD_REPEATS_2"/>
    <property type="match status" value="6"/>
</dbReference>
<feature type="compositionally biased region" description="Acidic residues" evidence="4">
    <location>
        <begin position="1115"/>
        <end position="1126"/>
    </location>
</feature>
<feature type="repeat" description="WD" evidence="3">
    <location>
        <begin position="806"/>
        <end position="847"/>
    </location>
</feature>
<dbReference type="SUPFAM" id="SSF81383">
    <property type="entry name" value="F-box domain"/>
    <property type="match status" value="1"/>
</dbReference>
<evidence type="ECO:0000259" key="5">
    <source>
        <dbReference type="PROSITE" id="PS50181"/>
    </source>
</evidence>
<accession>A0A061BIV3</accession>
<feature type="compositionally biased region" description="Basic residues" evidence="4">
    <location>
        <begin position="971"/>
        <end position="980"/>
    </location>
</feature>
<dbReference type="Gene3D" id="1.20.1280.50">
    <property type="match status" value="1"/>
</dbReference>
<dbReference type="Gene3D" id="2.130.10.10">
    <property type="entry name" value="YVTN repeat-like/Quinoprotein amine dehydrogenase"/>
    <property type="match status" value="1"/>
</dbReference>
<feature type="region of interest" description="Disordered" evidence="4">
    <location>
        <begin position="317"/>
        <end position="344"/>
    </location>
</feature>
<feature type="compositionally biased region" description="Polar residues" evidence="4">
    <location>
        <begin position="532"/>
        <end position="550"/>
    </location>
</feature>
<feature type="region of interest" description="Disordered" evidence="4">
    <location>
        <begin position="126"/>
        <end position="145"/>
    </location>
</feature>
<gene>
    <name evidence="6" type="ORF">RHTO0S_15e02520g</name>
</gene>
<dbReference type="SUPFAM" id="SSF50978">
    <property type="entry name" value="WD40 repeat-like"/>
    <property type="match status" value="1"/>
</dbReference>
<dbReference type="PROSITE" id="PS50294">
    <property type="entry name" value="WD_REPEATS_REGION"/>
    <property type="match status" value="3"/>
</dbReference>
<dbReference type="EMBL" id="LK052950">
    <property type="protein sequence ID" value="CDR47830.1"/>
    <property type="molecule type" value="Genomic_DNA"/>
</dbReference>
<feature type="region of interest" description="Disordered" evidence="4">
    <location>
        <begin position="524"/>
        <end position="555"/>
    </location>
</feature>
<feature type="region of interest" description="Disordered" evidence="4">
    <location>
        <begin position="186"/>
        <end position="290"/>
    </location>
</feature>
<organism evidence="6">
    <name type="scientific">Rhodotorula toruloides</name>
    <name type="common">Yeast</name>
    <name type="synonym">Rhodosporidium toruloides</name>
    <dbReference type="NCBI Taxonomy" id="5286"/>
    <lineage>
        <taxon>Eukaryota</taxon>
        <taxon>Fungi</taxon>
        <taxon>Dikarya</taxon>
        <taxon>Basidiomycota</taxon>
        <taxon>Pucciniomycotina</taxon>
        <taxon>Microbotryomycetes</taxon>
        <taxon>Sporidiobolales</taxon>
        <taxon>Sporidiobolaceae</taxon>
        <taxon>Rhodotorula</taxon>
    </lineage>
</organism>
<evidence type="ECO:0000256" key="3">
    <source>
        <dbReference type="PROSITE-ProRule" id="PRU00221"/>
    </source>
</evidence>
<dbReference type="PROSITE" id="PS00678">
    <property type="entry name" value="WD_REPEATS_1"/>
    <property type="match status" value="2"/>
</dbReference>
<dbReference type="InterPro" id="IPR019775">
    <property type="entry name" value="WD40_repeat_CS"/>
</dbReference>
<dbReference type="Pfam" id="PF12937">
    <property type="entry name" value="F-box-like"/>
    <property type="match status" value="1"/>
</dbReference>
<feature type="repeat" description="WD" evidence="3">
    <location>
        <begin position="643"/>
        <end position="682"/>
    </location>
</feature>
<protein>
    <submittedName>
        <fullName evidence="6">RHTO0S15e02520g1_1</fullName>
    </submittedName>
</protein>
<sequence length="1126" mass="121644">MDVDRTSAGATEPLGKHVESVVTRVTTTTAHARPGQPRPAGHEREAALDDAASPGAPGDYALLHFAPATTTTVVTTTTQTTTNFAPIRIPKSRPIRAVHSSFSGPSGDAAMRYGSPVTPRTSLRQLLDESSEAGPSSSALPLDPKMYPLSSEPWPGSMRQFQLALGDMSATYVENPAEALTLAGAGVGWQSSGGPPRSAKGKGKARIEDESDISPLTGGAEGLSRNERGALHQRRLSRRPRGAGHGQDALDEEADRVDDVALPLRHPSPGPPRKRARADSTSQASVDGDASVAATGRRLSQAHLQAHTTSMGPPATVVSAAALPSPNQSPPSPVPTFGGEDSQELRDDDVDAAAQAGAVALRQSFDFGYGIGLSGLLSLPDLVKSFDQLQPTLQSYLLFQLLRRSSIPVLQSVNQVVEHALRRDFLSDLPPELGTSILSYFDVRDLCRASLVSKTWRRLIDGEWRVWKDKLVAEGFWIGDGSDEREARDITRGGKEDLFLKRWKAGVWDKKKRSKWSGRVHVDDLYGGGPTPQGSSAVNHRLASPSSSREASPIPPSHFVHPFKLLYRHRVLIRRNWQQNMPKRLNFPYSSSPQAGNAGNAAANTNNHVVTCLQFDKDKIVSSSDDHSISVFETQTGALKAVLSGHEGGVWALQYVGNVLVSGSTDRTVRVWDLDTYRCTHVFIGHTSTVRCLQIVEPQNVNPDPSGPPVWEPPYPIIVTGSRDHTLRVWKLPMPGKDADYEPPYPESPSEEAAQPAENPFHLRHLRGHTQAVRALAAHGRTLVSGSYDMDVRVWDTMTGECRHVLQGHTQKVYSVVYDPTRKQVASGSMDGTVRLWSTETGELRGVLEGHASLVGLLGLTHRNLVSAAADWTLRIWDPDTGACRHSLAAHQGAITCFQHDEDKVISGSDGTLKMWDVRTGAFVRDLLTNLTGVWQVSFDQRFCVAAISRNGRSEFEVLDFGSVEPERPSRAKRPSRTPRIKTEDSDAELPGAFTDTGRDVAMSDAAGGEDPVTPGAGTSNAAPPAPRLRAGDFSRLPSGSSSAASSLLAQDSTPSRQAGSDGSSRRTVRRLHGSRDLQAQASTSTQAMDVERDGSDDEDANSDDEVMSALVKSEEDDDDLLDASR</sequence>
<dbReference type="PROSITE" id="PS50181">
    <property type="entry name" value="FBOX"/>
    <property type="match status" value="1"/>
</dbReference>
<feature type="compositionally biased region" description="Polar residues" evidence="4">
    <location>
        <begin position="1054"/>
        <end position="1063"/>
    </location>
</feature>
<dbReference type="InterPro" id="IPR001680">
    <property type="entry name" value="WD40_rpt"/>
</dbReference>
<dbReference type="CDD" id="cd00200">
    <property type="entry name" value="WD40"/>
    <property type="match status" value="1"/>
</dbReference>
<keyword evidence="2" id="KW-0677">Repeat</keyword>
<dbReference type="InterPro" id="IPR001810">
    <property type="entry name" value="F-box_dom"/>
</dbReference>
<keyword evidence="1 3" id="KW-0853">WD repeat</keyword>
<feature type="region of interest" description="Disordered" evidence="4">
    <location>
        <begin position="964"/>
        <end position="1126"/>
    </location>
</feature>
<evidence type="ECO:0000256" key="1">
    <source>
        <dbReference type="ARBA" id="ARBA00022574"/>
    </source>
</evidence>
<dbReference type="InterPro" id="IPR036047">
    <property type="entry name" value="F-box-like_dom_sf"/>
</dbReference>